<accession>A0ABP3E6J5</accession>
<evidence type="ECO:0000259" key="1">
    <source>
        <dbReference type="Pfam" id="PF19809"/>
    </source>
</evidence>
<gene>
    <name evidence="2" type="ORF">GCM10010492_60140</name>
</gene>
<proteinExistence type="predicted"/>
<keyword evidence="3" id="KW-1185">Reference proteome</keyword>
<sequence>MHPYFDDAPVRALHAYVRQVSAALGLSGEQFCVDPPATAYIALDSRLPHWPDREVALLWDQHYGWSLAVETHSGEDLLVHAHYATALAPPAAEVAAWTAAVLAGPGRVPRARAGVARRLSHAAGTSL</sequence>
<dbReference type="Pfam" id="PF19809">
    <property type="entry name" value="DUF6292"/>
    <property type="match status" value="1"/>
</dbReference>
<comment type="caution">
    <text evidence="2">The sequence shown here is derived from an EMBL/GenBank/DDBJ whole genome shotgun (WGS) entry which is preliminary data.</text>
</comment>
<feature type="domain" description="DUF6292" evidence="1">
    <location>
        <begin position="16"/>
        <end position="99"/>
    </location>
</feature>
<name>A0ABP3E6J5_9PSEU</name>
<protein>
    <recommendedName>
        <fullName evidence="1">DUF6292 domain-containing protein</fullName>
    </recommendedName>
</protein>
<reference evidence="3" key="1">
    <citation type="journal article" date="2019" name="Int. J. Syst. Evol. Microbiol.">
        <title>The Global Catalogue of Microorganisms (GCM) 10K type strain sequencing project: providing services to taxonomists for standard genome sequencing and annotation.</title>
        <authorList>
            <consortium name="The Broad Institute Genomics Platform"/>
            <consortium name="The Broad Institute Genome Sequencing Center for Infectious Disease"/>
            <person name="Wu L."/>
            <person name="Ma J."/>
        </authorList>
    </citation>
    <scope>NUCLEOTIDE SEQUENCE [LARGE SCALE GENOMIC DNA]</scope>
    <source>
        <strain evidence="3">JCM 3380</strain>
    </source>
</reference>
<dbReference type="InterPro" id="IPR046259">
    <property type="entry name" value="DUF6292"/>
</dbReference>
<evidence type="ECO:0000313" key="3">
    <source>
        <dbReference type="Proteomes" id="UP001500416"/>
    </source>
</evidence>
<organism evidence="2 3">
    <name type="scientific">Saccharothrix mutabilis subsp. mutabilis</name>
    <dbReference type="NCBI Taxonomy" id="66855"/>
    <lineage>
        <taxon>Bacteria</taxon>
        <taxon>Bacillati</taxon>
        <taxon>Actinomycetota</taxon>
        <taxon>Actinomycetes</taxon>
        <taxon>Pseudonocardiales</taxon>
        <taxon>Pseudonocardiaceae</taxon>
        <taxon>Saccharothrix</taxon>
    </lineage>
</organism>
<dbReference type="Proteomes" id="UP001500416">
    <property type="component" value="Unassembled WGS sequence"/>
</dbReference>
<evidence type="ECO:0000313" key="2">
    <source>
        <dbReference type="EMBL" id="GAA0251706.1"/>
    </source>
</evidence>
<dbReference type="RefSeq" id="WP_343937355.1">
    <property type="nucleotide sequence ID" value="NZ_BAAABU010000019.1"/>
</dbReference>
<dbReference type="EMBL" id="BAAABU010000019">
    <property type="protein sequence ID" value="GAA0251706.1"/>
    <property type="molecule type" value="Genomic_DNA"/>
</dbReference>